<evidence type="ECO:0000313" key="2">
    <source>
        <dbReference type="EMBL" id="CEM55972.1"/>
    </source>
</evidence>
<gene>
    <name evidence="2" type="ORF">Cvel_13990</name>
</gene>
<proteinExistence type="predicted"/>
<dbReference type="AlphaFoldDB" id="A0A0G4IFP6"/>
<dbReference type="VEuPathDB" id="CryptoDB:Cvel_13990"/>
<dbReference type="EMBL" id="CDMZ01005929">
    <property type="protein sequence ID" value="CEM55972.1"/>
    <property type="molecule type" value="Genomic_DNA"/>
</dbReference>
<feature type="compositionally biased region" description="Low complexity" evidence="1">
    <location>
        <begin position="94"/>
        <end position="108"/>
    </location>
</feature>
<sequence>MKELKLAYSDISCALDAHGGICWDHLPNPVKQNLLKTRARCARAKLSIRNAPPSEAPNQFDDVAAKCTAEIVSSGPWRAELHFLPVPKVKEETATSASTAPQTSAPKSSQRDLQHPPPFLGVPPLTTQVAEESLAWCDVSMLRATHSYVTEVFKDGEASDRSRVIGTLTQSLQRAGGDRELVPPLEVAYQDGVWWSLSSRRLVALQVSKWQLMRQLLEKRPELQLLPTAELLRLPECTLPVKVVVKKAGTQRFARAKSTLAEGESVLIAGTGVDSAVWLWDNRKGSLQKLGPLSVLQNAVEERGRKERGDRPEGEQEEEDEDVEEEEEEEEEGEGIVDKEQEEAGGEETEEQKKREEESSIDPDSDAESAPDSSDDFVPDDGTSDFLASLQLSPDILKALKALIHHRRKGGAEGSTPSGPVRRPGGGILRAHRGPKVWPSSVPARSGFGKRTLRPRWHREEASRYNDATAAALAVDLDPAALESSLQKSREATAAIAEASRRAAAELQSGLDDATAAYGL</sequence>
<name>A0A0G4IFP6_9ALVE</name>
<feature type="compositionally biased region" description="Basic and acidic residues" evidence="1">
    <location>
        <begin position="301"/>
        <end position="314"/>
    </location>
</feature>
<accession>A0A0G4IFP6</accession>
<protein>
    <submittedName>
        <fullName evidence="2">Uncharacterized protein</fullName>
    </submittedName>
</protein>
<organism evidence="2">
    <name type="scientific">Chromera velia CCMP2878</name>
    <dbReference type="NCBI Taxonomy" id="1169474"/>
    <lineage>
        <taxon>Eukaryota</taxon>
        <taxon>Sar</taxon>
        <taxon>Alveolata</taxon>
        <taxon>Colpodellida</taxon>
        <taxon>Chromeraceae</taxon>
        <taxon>Chromera</taxon>
    </lineage>
</organism>
<feature type="compositionally biased region" description="Acidic residues" evidence="1">
    <location>
        <begin position="359"/>
        <end position="383"/>
    </location>
</feature>
<feature type="compositionally biased region" description="Acidic residues" evidence="1">
    <location>
        <begin position="315"/>
        <end position="350"/>
    </location>
</feature>
<reference evidence="2" key="1">
    <citation type="submission" date="2014-11" db="EMBL/GenBank/DDBJ databases">
        <authorList>
            <person name="Otto D Thomas"/>
            <person name="Naeem Raeece"/>
        </authorList>
    </citation>
    <scope>NUCLEOTIDE SEQUENCE</scope>
</reference>
<feature type="region of interest" description="Disordered" evidence="1">
    <location>
        <begin position="301"/>
        <end position="386"/>
    </location>
</feature>
<evidence type="ECO:0000256" key="1">
    <source>
        <dbReference type="SAM" id="MobiDB-lite"/>
    </source>
</evidence>
<feature type="region of interest" description="Disordered" evidence="1">
    <location>
        <begin position="91"/>
        <end position="121"/>
    </location>
</feature>
<feature type="region of interest" description="Disordered" evidence="1">
    <location>
        <begin position="406"/>
        <end position="455"/>
    </location>
</feature>